<dbReference type="Proteomes" id="UP001222027">
    <property type="component" value="Unassembled WGS sequence"/>
</dbReference>
<name>A0AAV8R2Q0_ENSVE</name>
<dbReference type="AlphaFoldDB" id="A0AAV8R2Q0"/>
<reference evidence="1 2" key="1">
    <citation type="submission" date="2022-12" db="EMBL/GenBank/DDBJ databases">
        <title>Chromosome-scale assembly of the Ensete ventricosum genome.</title>
        <authorList>
            <person name="Dussert Y."/>
            <person name="Stocks J."/>
            <person name="Wendawek A."/>
            <person name="Woldeyes F."/>
            <person name="Nichols R.A."/>
            <person name="Borrell J.S."/>
        </authorList>
    </citation>
    <scope>NUCLEOTIDE SEQUENCE [LARGE SCALE GENOMIC DNA]</scope>
    <source>
        <strain evidence="2">cv. Maze</strain>
        <tissue evidence="1">Seeds</tissue>
    </source>
</reference>
<accession>A0AAV8R2Q0</accession>
<evidence type="ECO:0000313" key="2">
    <source>
        <dbReference type="Proteomes" id="UP001222027"/>
    </source>
</evidence>
<gene>
    <name evidence="1" type="ORF">OPV22_008350</name>
</gene>
<proteinExistence type="predicted"/>
<comment type="caution">
    <text evidence="1">The sequence shown here is derived from an EMBL/GenBank/DDBJ whole genome shotgun (WGS) entry which is preliminary data.</text>
</comment>
<dbReference type="EMBL" id="JAQQAF010000003">
    <property type="protein sequence ID" value="KAJ8497798.1"/>
    <property type="molecule type" value="Genomic_DNA"/>
</dbReference>
<organism evidence="1 2">
    <name type="scientific">Ensete ventricosum</name>
    <name type="common">Abyssinian banana</name>
    <name type="synonym">Musa ensete</name>
    <dbReference type="NCBI Taxonomy" id="4639"/>
    <lineage>
        <taxon>Eukaryota</taxon>
        <taxon>Viridiplantae</taxon>
        <taxon>Streptophyta</taxon>
        <taxon>Embryophyta</taxon>
        <taxon>Tracheophyta</taxon>
        <taxon>Spermatophyta</taxon>
        <taxon>Magnoliopsida</taxon>
        <taxon>Liliopsida</taxon>
        <taxon>Zingiberales</taxon>
        <taxon>Musaceae</taxon>
        <taxon>Ensete</taxon>
    </lineage>
</organism>
<keyword evidence="2" id="KW-1185">Reference proteome</keyword>
<sequence>MQTSYAIQVFFLNVVIPSALPSKFGASFLQVPLDFSGAFKGWKKLIKSSNSALSLGYGNRKKSQSQDA</sequence>
<protein>
    <submittedName>
        <fullName evidence="1">Uncharacterized protein</fullName>
    </submittedName>
</protein>
<evidence type="ECO:0000313" key="1">
    <source>
        <dbReference type="EMBL" id="KAJ8497798.1"/>
    </source>
</evidence>